<dbReference type="Gene3D" id="3.40.605.10">
    <property type="entry name" value="Aldehyde Dehydrogenase, Chain A, domain 1"/>
    <property type="match status" value="1"/>
</dbReference>
<comment type="caution">
    <text evidence="9">The sequence shown here is derived from an EMBL/GenBank/DDBJ whole genome shotgun (WGS) entry which is preliminary data.</text>
</comment>
<keyword evidence="2 7" id="KW-0028">Amino-acid biosynthesis</keyword>
<evidence type="ECO:0000256" key="5">
    <source>
        <dbReference type="ARBA" id="ARBA00023002"/>
    </source>
</evidence>
<proteinExistence type="inferred from homology"/>
<evidence type="ECO:0000256" key="7">
    <source>
        <dbReference type="HAMAP-Rule" id="MF_00412"/>
    </source>
</evidence>
<dbReference type="InterPro" id="IPR012134">
    <property type="entry name" value="Glu-5-SA_DH"/>
</dbReference>
<comment type="subcellular location">
    <subcellularLocation>
        <location evidence="7">Cytoplasm</location>
    </subcellularLocation>
</comment>
<sequence>MNEVQKKGQAAKLASYSLAGISTMAKNEALEMIAGQLLKDQAEILAENQKDLQEGKQKGISEAILDRIMLNEKRIDDMAHAIRQLISLHDPIGETIETIQKENGLFIKKNRVPLGVIGMIYEARPNVTIDAATLCLKTGNAVILRGSSSAKFSNMAIVQSIHRALEKSAIPLDAVQLIEDTSRETAQALFHLDQYLDVLIPRGGKHLIETVKREATVPILETGAGNCHVFIDDSAEEDMAVRIVLNAKTQRPSVCNAIETILIHEQWFDRYGVKLLEVLHENGVEIYGDETICRAFKAANTATEEEWYTEYLALSVSIKVVKHLDEAIEHINKYGSQHSEAIITDNELNASIFLNKVDAAAVYHNASTRFTDGFEFGYGAEIGISTQKLHARGPMGLNALTSSKFFIYGSGQIRE</sequence>
<evidence type="ECO:0000259" key="8">
    <source>
        <dbReference type="Pfam" id="PF00171"/>
    </source>
</evidence>
<dbReference type="NCBIfam" id="TIGR00407">
    <property type="entry name" value="proA"/>
    <property type="match status" value="1"/>
</dbReference>
<dbReference type="PROSITE" id="PS01223">
    <property type="entry name" value="PROA"/>
    <property type="match status" value="1"/>
</dbReference>
<dbReference type="HAMAP" id="MF_00412">
    <property type="entry name" value="ProA"/>
    <property type="match status" value="1"/>
</dbReference>
<comment type="pathway">
    <text evidence="1 7">Amino-acid biosynthesis; L-proline biosynthesis; L-glutamate 5-semialdehyde from L-glutamate: step 2/2.</text>
</comment>
<dbReference type="GO" id="GO:0050661">
    <property type="term" value="F:NADP binding"/>
    <property type="evidence" value="ECO:0007669"/>
    <property type="project" value="InterPro"/>
</dbReference>
<dbReference type="Proteomes" id="UP000234951">
    <property type="component" value="Unassembled WGS sequence"/>
</dbReference>
<keyword evidence="5 7" id="KW-0560">Oxidoreductase</keyword>
<keyword evidence="4 7" id="KW-0521">NADP</keyword>
<evidence type="ECO:0000313" key="10">
    <source>
        <dbReference type="EMBL" id="PLS00176.1"/>
    </source>
</evidence>
<keyword evidence="3 7" id="KW-0641">Proline biosynthesis</keyword>
<dbReference type="InterPro" id="IPR015590">
    <property type="entry name" value="Aldehyde_DH_dom"/>
</dbReference>
<dbReference type="GO" id="GO:0004350">
    <property type="term" value="F:glutamate-5-semialdehyde dehydrogenase activity"/>
    <property type="evidence" value="ECO:0007669"/>
    <property type="project" value="UniProtKB-UniRule"/>
</dbReference>
<keyword evidence="12" id="KW-1185">Reference proteome</keyword>
<dbReference type="InterPro" id="IPR016163">
    <property type="entry name" value="Ald_DH_C"/>
</dbReference>
<evidence type="ECO:0000256" key="3">
    <source>
        <dbReference type="ARBA" id="ARBA00022650"/>
    </source>
</evidence>
<name>A0A2N5GRJ0_9BACI</name>
<protein>
    <recommendedName>
        <fullName evidence="7">Gamma-glutamyl phosphate reductase</fullName>
        <shortName evidence="7">GPR</shortName>
        <ecNumber evidence="7">1.2.1.41</ecNumber>
    </recommendedName>
    <alternativeName>
        <fullName evidence="7">Glutamate-5-semialdehyde dehydrogenase</fullName>
    </alternativeName>
    <alternativeName>
        <fullName evidence="7">Glutamyl-gamma-semialdehyde dehydrogenase</fullName>
        <shortName evidence="7">GSA dehydrogenase</shortName>
    </alternativeName>
</protein>
<dbReference type="FunFam" id="3.40.309.10:FF:000006">
    <property type="entry name" value="Gamma-glutamyl phosphate reductase"/>
    <property type="match status" value="1"/>
</dbReference>
<dbReference type="EMBL" id="PGVD01000013">
    <property type="protein sequence ID" value="PLS00176.1"/>
    <property type="molecule type" value="Genomic_DNA"/>
</dbReference>
<reference evidence="9 11" key="1">
    <citation type="submission" date="2017-11" db="EMBL/GenBank/DDBJ databases">
        <title>Comparitive Functional Genomics of Dry Heat Resistant strains isolated from the Viking Spacecraft.</title>
        <authorList>
            <person name="Seuylemezian A."/>
            <person name="Cooper K."/>
            <person name="Vaishampayan P."/>
        </authorList>
    </citation>
    <scope>NUCLEOTIDE SEQUENCE [LARGE SCALE GENOMIC DNA]</scope>
    <source>
        <strain evidence="9 11">M4.6</strain>
    </source>
</reference>
<comment type="function">
    <text evidence="7">Catalyzes the NADPH-dependent reduction of L-glutamate 5-phosphate into L-glutamate 5-semialdehyde and phosphate. The product spontaneously undergoes cyclization to form 1-pyrroline-5-carboxylate.</text>
</comment>
<dbReference type="Proteomes" id="UP000235114">
    <property type="component" value="Unassembled WGS sequence"/>
</dbReference>
<dbReference type="Pfam" id="PF00171">
    <property type="entry name" value="Aldedh"/>
    <property type="match status" value="1"/>
</dbReference>
<dbReference type="InterPro" id="IPR020593">
    <property type="entry name" value="G-glutamylP_reductase_CS"/>
</dbReference>
<dbReference type="CDD" id="cd07079">
    <property type="entry name" value="ALDH_F18-19_ProA-GPR"/>
    <property type="match status" value="1"/>
</dbReference>
<dbReference type="PANTHER" id="PTHR11063">
    <property type="entry name" value="GLUTAMATE SEMIALDEHYDE DEHYDROGENASE"/>
    <property type="match status" value="1"/>
</dbReference>
<gene>
    <name evidence="7" type="primary">proA</name>
    <name evidence="9" type="ORF">CU635_03205</name>
    <name evidence="10" type="ORF">CVD25_04915</name>
</gene>
<organism evidence="9 11">
    <name type="scientific">Bacillus canaveralius</name>
    <dbReference type="NCBI Taxonomy" id="1403243"/>
    <lineage>
        <taxon>Bacteria</taxon>
        <taxon>Bacillati</taxon>
        <taxon>Bacillota</taxon>
        <taxon>Bacilli</taxon>
        <taxon>Bacillales</taxon>
        <taxon>Bacillaceae</taxon>
        <taxon>Bacillus</taxon>
    </lineage>
</organism>
<dbReference type="AlphaFoldDB" id="A0A2N5GRJ0"/>
<evidence type="ECO:0000313" key="11">
    <source>
        <dbReference type="Proteomes" id="UP000234951"/>
    </source>
</evidence>
<evidence type="ECO:0000313" key="12">
    <source>
        <dbReference type="Proteomes" id="UP000235114"/>
    </source>
</evidence>
<dbReference type="PANTHER" id="PTHR11063:SF8">
    <property type="entry name" value="DELTA-1-PYRROLINE-5-CARBOXYLATE SYNTHASE"/>
    <property type="match status" value="1"/>
</dbReference>
<dbReference type="InterPro" id="IPR000965">
    <property type="entry name" value="GPR_dom"/>
</dbReference>
<evidence type="ECO:0000313" key="9">
    <source>
        <dbReference type="EMBL" id="PLR86057.1"/>
    </source>
</evidence>
<dbReference type="RefSeq" id="WP_101575721.1">
    <property type="nucleotide sequence ID" value="NZ_PGVA01000004.1"/>
</dbReference>
<dbReference type="InterPro" id="IPR016161">
    <property type="entry name" value="Ald_DH/histidinol_DH"/>
</dbReference>
<evidence type="ECO:0000256" key="1">
    <source>
        <dbReference type="ARBA" id="ARBA00004985"/>
    </source>
</evidence>
<dbReference type="SUPFAM" id="SSF53720">
    <property type="entry name" value="ALDH-like"/>
    <property type="match status" value="1"/>
</dbReference>
<feature type="domain" description="Aldehyde dehydrogenase" evidence="8">
    <location>
        <begin position="36"/>
        <end position="278"/>
    </location>
</feature>
<dbReference type="UniPathway" id="UPA00098">
    <property type="reaction ID" value="UER00360"/>
</dbReference>
<dbReference type="OrthoDB" id="9809970at2"/>
<dbReference type="EC" id="1.2.1.41" evidence="7"/>
<dbReference type="InterPro" id="IPR016162">
    <property type="entry name" value="Ald_DH_N"/>
</dbReference>
<dbReference type="GO" id="GO:0005737">
    <property type="term" value="C:cytoplasm"/>
    <property type="evidence" value="ECO:0007669"/>
    <property type="project" value="UniProtKB-SubCell"/>
</dbReference>
<keyword evidence="7" id="KW-0963">Cytoplasm</keyword>
<dbReference type="Gene3D" id="3.40.309.10">
    <property type="entry name" value="Aldehyde Dehydrogenase, Chain A, domain 2"/>
    <property type="match status" value="1"/>
</dbReference>
<dbReference type="PIRSF" id="PIRSF000151">
    <property type="entry name" value="GPR"/>
    <property type="match status" value="1"/>
</dbReference>
<dbReference type="EMBL" id="PGVA01000004">
    <property type="protein sequence ID" value="PLR86057.1"/>
    <property type="molecule type" value="Genomic_DNA"/>
</dbReference>
<dbReference type="GO" id="GO:0055129">
    <property type="term" value="P:L-proline biosynthetic process"/>
    <property type="evidence" value="ECO:0007669"/>
    <property type="project" value="UniProtKB-UniRule"/>
</dbReference>
<reference evidence="10 12" key="2">
    <citation type="submission" date="2017-12" db="EMBL/GenBank/DDBJ databases">
        <title>Comparative Functional Genomics of Dry Heat Resistant strains isolated from the Viking Spacecraft.</title>
        <authorList>
            <person name="Seuylemezian A."/>
            <person name="Cooper K."/>
            <person name="Vaishampayan P."/>
        </authorList>
    </citation>
    <scope>NUCLEOTIDE SEQUENCE [LARGE SCALE GENOMIC DNA]</scope>
    <source>
        <strain evidence="10 12">ATCC 29669</strain>
    </source>
</reference>
<comment type="similarity">
    <text evidence="7">Belongs to the gamma-glutamyl phosphate reductase family.</text>
</comment>
<comment type="catalytic activity">
    <reaction evidence="6 7">
        <text>L-glutamate 5-semialdehyde + phosphate + NADP(+) = L-glutamyl 5-phosphate + NADPH + H(+)</text>
        <dbReference type="Rhea" id="RHEA:19541"/>
        <dbReference type="ChEBI" id="CHEBI:15378"/>
        <dbReference type="ChEBI" id="CHEBI:43474"/>
        <dbReference type="ChEBI" id="CHEBI:57783"/>
        <dbReference type="ChEBI" id="CHEBI:58066"/>
        <dbReference type="ChEBI" id="CHEBI:58274"/>
        <dbReference type="ChEBI" id="CHEBI:58349"/>
        <dbReference type="EC" id="1.2.1.41"/>
    </reaction>
</comment>
<evidence type="ECO:0000256" key="2">
    <source>
        <dbReference type="ARBA" id="ARBA00022605"/>
    </source>
</evidence>
<accession>A0A2N5GRJ0</accession>
<dbReference type="NCBIfam" id="NF001221">
    <property type="entry name" value="PRK00197.1"/>
    <property type="match status" value="1"/>
</dbReference>
<evidence type="ECO:0000256" key="6">
    <source>
        <dbReference type="ARBA" id="ARBA00049024"/>
    </source>
</evidence>
<evidence type="ECO:0000256" key="4">
    <source>
        <dbReference type="ARBA" id="ARBA00022857"/>
    </source>
</evidence>